<dbReference type="EC" id="3.4.22.40" evidence="2 9"/>
<dbReference type="PANTHER" id="PTHR10363:SF2">
    <property type="entry name" value="BLEOMYCIN HYDROLASE"/>
    <property type="match status" value="1"/>
</dbReference>
<proteinExistence type="inferred from homology"/>
<evidence type="ECO:0000256" key="11">
    <source>
        <dbReference type="SAM" id="MobiDB-lite"/>
    </source>
</evidence>
<comment type="function">
    <text evidence="7">The normal physiological role of the enzyme is unknown, but it is not essential for the viability of yeast cells. Has aminopeptidase activity, shortening substrate peptides sequentially by 1 amino acid. Has bleomycin hydrolase activity, which can protect the cell from the toxic effects of bleomycin. Has homocysteine-thiolactonase activity, protecting the cell against homocysteine toxicity. Acts as a repressor in the GAL4 regulatory system, but this does not require either the peptidase or nucleic acid-binding activities.</text>
</comment>
<dbReference type="InterPro" id="IPR038765">
    <property type="entry name" value="Papain-like_cys_pep_sf"/>
</dbReference>
<dbReference type="PIRSF" id="PIRSF005700">
    <property type="entry name" value="PepC"/>
    <property type="match status" value="1"/>
</dbReference>
<dbReference type="OrthoDB" id="2666448at2759"/>
<dbReference type="GO" id="GO:0009636">
    <property type="term" value="P:response to toxic substance"/>
    <property type="evidence" value="ECO:0007669"/>
    <property type="project" value="TreeGrafter"/>
</dbReference>
<dbReference type="EMBL" id="CABVLU010000003">
    <property type="protein sequence ID" value="VVT53079.1"/>
    <property type="molecule type" value="Genomic_DNA"/>
</dbReference>
<feature type="active site" evidence="10">
    <location>
        <position position="386"/>
    </location>
</feature>
<dbReference type="PROSITE" id="PS00139">
    <property type="entry name" value="THIOL_PROTEASE_CYS"/>
    <property type="match status" value="1"/>
</dbReference>
<keyword evidence="9" id="KW-0496">Mitochondrion</keyword>
<evidence type="ECO:0000256" key="3">
    <source>
        <dbReference type="ARBA" id="ARBA00016900"/>
    </source>
</evidence>
<dbReference type="Proteomes" id="UP000398389">
    <property type="component" value="Unassembled WGS sequence"/>
</dbReference>
<dbReference type="RefSeq" id="XP_031854002.1">
    <property type="nucleotide sequence ID" value="XM_031998111.1"/>
</dbReference>
<dbReference type="PANTHER" id="PTHR10363">
    <property type="entry name" value="BLEOMYCIN HYDROLASE"/>
    <property type="match status" value="1"/>
</dbReference>
<feature type="active site" evidence="10">
    <location>
        <position position="409"/>
    </location>
</feature>
<evidence type="ECO:0000256" key="2">
    <source>
        <dbReference type="ARBA" id="ARBA00012465"/>
    </source>
</evidence>
<evidence type="ECO:0000256" key="8">
    <source>
        <dbReference type="ARBA" id="ARBA00026080"/>
    </source>
</evidence>
<feature type="active site" evidence="10">
    <location>
        <position position="92"/>
    </location>
</feature>
<dbReference type="InterPro" id="IPR000169">
    <property type="entry name" value="Pept_cys_AS"/>
</dbReference>
<keyword evidence="5 9" id="KW-0378">Hydrolase</keyword>
<comment type="catalytic activity">
    <reaction evidence="1 9">
        <text>Inactivates bleomycin B2 (a cytotoxic glycometallopeptide) by hydrolysis of a carboxyamide bond of beta-aminoalanine, but also shows general aminopeptidase activity. The specificity varies somewhat with source, but amino acid arylamides of Met, Leu and Ala are preferred.</text>
        <dbReference type="EC" id="3.4.22.40"/>
    </reaction>
</comment>
<dbReference type="Gene3D" id="3.90.70.10">
    <property type="entry name" value="Cysteine proteinases"/>
    <property type="match status" value="1"/>
</dbReference>
<evidence type="ECO:0000256" key="9">
    <source>
        <dbReference type="PIRNR" id="PIRNR005700"/>
    </source>
</evidence>
<dbReference type="GO" id="GO:0004197">
    <property type="term" value="F:cysteine-type endopeptidase activity"/>
    <property type="evidence" value="ECO:0007669"/>
    <property type="project" value="UniProtKB-EC"/>
</dbReference>
<dbReference type="SUPFAM" id="SSF54001">
    <property type="entry name" value="Cysteine proteinases"/>
    <property type="match status" value="1"/>
</dbReference>
<evidence type="ECO:0000256" key="10">
    <source>
        <dbReference type="PIRSR" id="PIRSR005700-1"/>
    </source>
</evidence>
<gene>
    <name evidence="12" type="ORF">SAPINGB_P003393</name>
</gene>
<dbReference type="InterPro" id="IPR004134">
    <property type="entry name" value="Peptidase_C1B"/>
</dbReference>
<accession>A0A5E8BRH2</accession>
<comment type="subcellular location">
    <subcellularLocation>
        <location evidence="9">Mitochondrion</location>
    </subcellularLocation>
    <subcellularLocation>
        <location evidence="9">Cytoplasm</location>
    </subcellularLocation>
</comment>
<keyword evidence="6 9" id="KW-0788">Thiol protease</keyword>
<feature type="compositionally biased region" description="Polar residues" evidence="11">
    <location>
        <begin position="1"/>
        <end position="21"/>
    </location>
</feature>
<dbReference type="GO" id="GO:0070005">
    <property type="term" value="F:cysteine-type aminopeptidase activity"/>
    <property type="evidence" value="ECO:0007669"/>
    <property type="project" value="InterPro"/>
</dbReference>
<dbReference type="GO" id="GO:0043418">
    <property type="term" value="P:homocysteine catabolic process"/>
    <property type="evidence" value="ECO:0007669"/>
    <property type="project" value="TreeGrafter"/>
</dbReference>
<name>A0A5E8BRH2_9ASCO</name>
<evidence type="ECO:0000313" key="13">
    <source>
        <dbReference type="Proteomes" id="UP000398389"/>
    </source>
</evidence>
<sequence length="474" mass="53155">MSSPSDTSSAPKKQDASTQASYPLEPTQLGTWSSDLKADVVTALASTVIVNHGATTALINRDARSRGLINVYSNAVTPEGSPTMNQKQSGRCWLFAGTNQLRIGIMRRLNLTELELSPSYLFFYDKLEKANFFLEQIEQTATSEEVESRLIQHLLTDPVIDGGQYDMFANIVAKYGLVPNSVFPDSFNTLASRNMNYVITTLLRQYAQEIREAVADGADTAKLRAQREAHMAQIFKLLTVFLGTPPGPNDEIVWEYVDKDKEYHSVKTTPLGFYKDVVQYDVADTVSLLNDPRNEYNRLITVDRLGNVAGRPYVTYVNAEIDVLASTAVSLIKANVPVFFGTHTPIYHDRKSGIIDTALWDYKLIGFDPKQNKADRLRYHQSLMTHAMLLTAVHVDPESGEPVRWRVENSWGTEPGIKGYFIMSHDFFKEYVYQIVAQKSAIEDEGVKAVIEDWDNQKPIVLPPWDPCGALAKL</sequence>
<protein>
    <recommendedName>
        <fullName evidence="3 9">Cysteine proteinase 1, mitochondrial</fullName>
        <ecNumber evidence="2 9">3.4.22.40</ecNumber>
    </recommendedName>
</protein>
<evidence type="ECO:0000256" key="6">
    <source>
        <dbReference type="ARBA" id="ARBA00022807"/>
    </source>
</evidence>
<organism evidence="12 13">
    <name type="scientific">Magnusiomyces paraingens</name>
    <dbReference type="NCBI Taxonomy" id="2606893"/>
    <lineage>
        <taxon>Eukaryota</taxon>
        <taxon>Fungi</taxon>
        <taxon>Dikarya</taxon>
        <taxon>Ascomycota</taxon>
        <taxon>Saccharomycotina</taxon>
        <taxon>Dipodascomycetes</taxon>
        <taxon>Dipodascales</taxon>
        <taxon>Dipodascaceae</taxon>
        <taxon>Magnusiomyces</taxon>
    </lineage>
</organism>
<evidence type="ECO:0000256" key="7">
    <source>
        <dbReference type="ARBA" id="ARBA00025347"/>
    </source>
</evidence>
<keyword evidence="13" id="KW-1185">Reference proteome</keyword>
<dbReference type="AlphaFoldDB" id="A0A5E8BRH2"/>
<dbReference type="GeneID" id="43582211"/>
<dbReference type="CDD" id="cd00585">
    <property type="entry name" value="Peptidase_C1B"/>
    <property type="match status" value="1"/>
</dbReference>
<evidence type="ECO:0000256" key="1">
    <source>
        <dbReference type="ARBA" id="ARBA00000423"/>
    </source>
</evidence>
<evidence type="ECO:0000256" key="4">
    <source>
        <dbReference type="ARBA" id="ARBA00022670"/>
    </source>
</evidence>
<dbReference type="GO" id="GO:0006508">
    <property type="term" value="P:proteolysis"/>
    <property type="evidence" value="ECO:0007669"/>
    <property type="project" value="UniProtKB-KW"/>
</dbReference>
<dbReference type="GO" id="GO:0005739">
    <property type="term" value="C:mitochondrion"/>
    <property type="evidence" value="ECO:0007669"/>
    <property type="project" value="UniProtKB-SubCell"/>
</dbReference>
<reference evidence="12 13" key="1">
    <citation type="submission" date="2019-09" db="EMBL/GenBank/DDBJ databases">
        <authorList>
            <person name="Brejova B."/>
        </authorList>
    </citation>
    <scope>NUCLEOTIDE SEQUENCE [LARGE SCALE GENOMIC DNA]</scope>
</reference>
<feature type="region of interest" description="Disordered" evidence="11">
    <location>
        <begin position="1"/>
        <end position="25"/>
    </location>
</feature>
<keyword evidence="4 9" id="KW-0645">Protease</keyword>
<comment type="subunit">
    <text evidence="8">Homohexamer. Binds to nucleic acids. Binds single-stranded DNA and RNA with higher affinity than double-stranded DNA.</text>
</comment>
<dbReference type="Pfam" id="PF03051">
    <property type="entry name" value="Peptidase_C1_2"/>
    <property type="match status" value="1"/>
</dbReference>
<evidence type="ECO:0000256" key="5">
    <source>
        <dbReference type="ARBA" id="ARBA00022801"/>
    </source>
</evidence>
<comment type="similarity">
    <text evidence="9">Belongs to the peptidase C1 family.</text>
</comment>
<keyword evidence="9" id="KW-0963">Cytoplasm</keyword>
<evidence type="ECO:0000313" key="12">
    <source>
        <dbReference type="EMBL" id="VVT53079.1"/>
    </source>
</evidence>
<comment type="function">
    <text evidence="9">Has aminopeptidase activity, shortening substrate peptides sequentially by 1 amino acid. Has bleomycin hydrolase activity, which can protect the cell from the toxic effects of bleomycin. Has homocysteine-thiolactonase activity, protecting the cell against homocysteine toxicity.</text>
</comment>